<reference evidence="5 6" key="1">
    <citation type="submission" date="2016-10" db="EMBL/GenBank/DDBJ databases">
        <authorList>
            <person name="de Groot N.N."/>
        </authorList>
    </citation>
    <scope>NUCLEOTIDE SEQUENCE [LARGE SCALE GENOMIC DNA]</scope>
    <source>
        <strain evidence="5 6">DSM 23142</strain>
    </source>
</reference>
<dbReference type="PANTHER" id="PTHR43537:SF5">
    <property type="entry name" value="UXU OPERON TRANSCRIPTIONAL REGULATOR"/>
    <property type="match status" value="1"/>
</dbReference>
<dbReference type="SMART" id="SM00895">
    <property type="entry name" value="FCD"/>
    <property type="match status" value="1"/>
</dbReference>
<dbReference type="InterPro" id="IPR011711">
    <property type="entry name" value="GntR_C"/>
</dbReference>
<evidence type="ECO:0000313" key="6">
    <source>
        <dbReference type="Proteomes" id="UP000199009"/>
    </source>
</evidence>
<accession>A0A1G7XK06</accession>
<evidence type="ECO:0000256" key="3">
    <source>
        <dbReference type="ARBA" id="ARBA00023163"/>
    </source>
</evidence>
<evidence type="ECO:0000256" key="1">
    <source>
        <dbReference type="ARBA" id="ARBA00023015"/>
    </source>
</evidence>
<dbReference type="InterPro" id="IPR000524">
    <property type="entry name" value="Tscrpt_reg_HTH_GntR"/>
</dbReference>
<protein>
    <submittedName>
        <fullName evidence="5">DNA-binding transcriptional regulator, FadR family</fullName>
    </submittedName>
</protein>
<dbReference type="SUPFAM" id="SSF46785">
    <property type="entry name" value="Winged helix' DNA-binding domain"/>
    <property type="match status" value="1"/>
</dbReference>
<dbReference type="Proteomes" id="UP000199009">
    <property type="component" value="Chromosome I"/>
</dbReference>
<dbReference type="STRING" id="370764.SAMN04489810_1452"/>
<organism evidence="5 6">
    <name type="scientific">Microbacterium pygmaeum</name>
    <dbReference type="NCBI Taxonomy" id="370764"/>
    <lineage>
        <taxon>Bacteria</taxon>
        <taxon>Bacillati</taxon>
        <taxon>Actinomycetota</taxon>
        <taxon>Actinomycetes</taxon>
        <taxon>Micrococcales</taxon>
        <taxon>Microbacteriaceae</taxon>
        <taxon>Microbacterium</taxon>
    </lineage>
</organism>
<dbReference type="InterPro" id="IPR036390">
    <property type="entry name" value="WH_DNA-bd_sf"/>
</dbReference>
<dbReference type="GO" id="GO:0003700">
    <property type="term" value="F:DNA-binding transcription factor activity"/>
    <property type="evidence" value="ECO:0007669"/>
    <property type="project" value="InterPro"/>
</dbReference>
<evidence type="ECO:0000259" key="4">
    <source>
        <dbReference type="PROSITE" id="PS50949"/>
    </source>
</evidence>
<keyword evidence="6" id="KW-1185">Reference proteome</keyword>
<dbReference type="Pfam" id="PF07729">
    <property type="entry name" value="FCD"/>
    <property type="match status" value="1"/>
</dbReference>
<dbReference type="PRINTS" id="PR00035">
    <property type="entry name" value="HTHGNTR"/>
</dbReference>
<dbReference type="AlphaFoldDB" id="A0A1G7XK06"/>
<gene>
    <name evidence="5" type="ORF">SAMN04489810_1452</name>
</gene>
<feature type="domain" description="HTH gntR-type" evidence="4">
    <location>
        <begin position="8"/>
        <end position="78"/>
    </location>
</feature>
<dbReference type="RefSeq" id="WP_172825603.1">
    <property type="nucleotide sequence ID" value="NZ_LT629692.1"/>
</dbReference>
<dbReference type="GO" id="GO:0003677">
    <property type="term" value="F:DNA binding"/>
    <property type="evidence" value="ECO:0007669"/>
    <property type="project" value="UniProtKB-KW"/>
</dbReference>
<proteinExistence type="predicted"/>
<dbReference type="SUPFAM" id="SSF48008">
    <property type="entry name" value="GntR ligand-binding domain-like"/>
    <property type="match status" value="1"/>
</dbReference>
<dbReference type="PROSITE" id="PS50949">
    <property type="entry name" value="HTH_GNTR"/>
    <property type="match status" value="1"/>
</dbReference>
<evidence type="ECO:0000313" key="5">
    <source>
        <dbReference type="EMBL" id="SDG84569.1"/>
    </source>
</evidence>
<dbReference type="InterPro" id="IPR036388">
    <property type="entry name" value="WH-like_DNA-bd_sf"/>
</dbReference>
<dbReference type="SMART" id="SM00345">
    <property type="entry name" value="HTH_GNTR"/>
    <property type="match status" value="1"/>
</dbReference>
<sequence length="247" mass="27103">MVDKIRAPKSFDLLAQRLREAILSGEIAEGDSLPPERELVEQTGLTRGSVREALKQLSAEGLVQTRPGRFGGNTVTLPGKDIMTNSLNQFVRGRRMPLRTLNETREVLEPALARLAAVHRTEDDLARIRRLHDDLVAASGDFHQFSRVNVKWHNAVAAASGNDVLSAVLEALSFGVTVSTTVDAYDTEDTRQQVIRVHSKIVEAIEQHDGERAERHMRQHLGATHARVAGTKSADVPLSSPSAVENV</sequence>
<dbReference type="PANTHER" id="PTHR43537">
    <property type="entry name" value="TRANSCRIPTIONAL REGULATOR, GNTR FAMILY"/>
    <property type="match status" value="1"/>
</dbReference>
<dbReference type="EMBL" id="LT629692">
    <property type="protein sequence ID" value="SDG84569.1"/>
    <property type="molecule type" value="Genomic_DNA"/>
</dbReference>
<dbReference type="Pfam" id="PF00392">
    <property type="entry name" value="GntR"/>
    <property type="match status" value="1"/>
</dbReference>
<dbReference type="InterPro" id="IPR008920">
    <property type="entry name" value="TF_FadR/GntR_C"/>
</dbReference>
<keyword evidence="2 5" id="KW-0238">DNA-binding</keyword>
<evidence type="ECO:0000256" key="2">
    <source>
        <dbReference type="ARBA" id="ARBA00023125"/>
    </source>
</evidence>
<keyword evidence="3" id="KW-0804">Transcription</keyword>
<keyword evidence="1" id="KW-0805">Transcription regulation</keyword>
<name>A0A1G7XK06_9MICO</name>
<dbReference type="CDD" id="cd07377">
    <property type="entry name" value="WHTH_GntR"/>
    <property type="match status" value="1"/>
</dbReference>
<dbReference type="Gene3D" id="1.10.10.10">
    <property type="entry name" value="Winged helix-like DNA-binding domain superfamily/Winged helix DNA-binding domain"/>
    <property type="match status" value="1"/>
</dbReference>
<dbReference type="Gene3D" id="1.20.120.530">
    <property type="entry name" value="GntR ligand-binding domain-like"/>
    <property type="match status" value="1"/>
</dbReference>